<dbReference type="PANTHER" id="PTHR30085">
    <property type="entry name" value="AMINO ACID ABC TRANSPORTER PERMEASE"/>
    <property type="match status" value="1"/>
</dbReference>
<dbReference type="PANTHER" id="PTHR30085:SF6">
    <property type="entry name" value="ABC TRANSPORTER GLUTAMINE-BINDING PROTEIN GLNH"/>
    <property type="match status" value="1"/>
</dbReference>
<dbReference type="EMBL" id="CP058690">
    <property type="protein sequence ID" value="QLH14778.1"/>
    <property type="molecule type" value="Genomic_DNA"/>
</dbReference>
<evidence type="ECO:0000313" key="6">
    <source>
        <dbReference type="EMBL" id="QLH14778.1"/>
    </source>
</evidence>
<dbReference type="AlphaFoldDB" id="A0A7H9BVG1"/>
<dbReference type="GO" id="GO:0006865">
    <property type="term" value="P:amino acid transport"/>
    <property type="evidence" value="ECO:0007669"/>
    <property type="project" value="TreeGrafter"/>
</dbReference>
<proteinExistence type="inferred from homology"/>
<protein>
    <submittedName>
        <fullName evidence="6">Transporter substrate-binding domain-containing protein</fullName>
    </submittedName>
</protein>
<dbReference type="GO" id="GO:0030288">
    <property type="term" value="C:outer membrane-bounded periplasmic space"/>
    <property type="evidence" value="ECO:0007669"/>
    <property type="project" value="TreeGrafter"/>
</dbReference>
<dbReference type="SUPFAM" id="SSF53850">
    <property type="entry name" value="Periplasmic binding protein-like II"/>
    <property type="match status" value="1"/>
</dbReference>
<dbReference type="RefSeq" id="WP_024845330.1">
    <property type="nucleotide sequence ID" value="NZ_CP058690.1"/>
</dbReference>
<comment type="similarity">
    <text evidence="1">Belongs to the bacterial solute-binding protein 3 family.</text>
</comment>
<feature type="domain" description="Solute-binding protein family 3/N-terminal" evidence="5">
    <location>
        <begin position="36"/>
        <end position="137"/>
    </location>
</feature>
<evidence type="ECO:0000259" key="5">
    <source>
        <dbReference type="Pfam" id="PF00497"/>
    </source>
</evidence>
<dbReference type="Gene3D" id="3.40.190.10">
    <property type="entry name" value="Periplasmic binding protein-like II"/>
    <property type="match status" value="2"/>
</dbReference>
<sequence>MKSDKATTIGLGLVMAMSSAAHADTLQNIIDKGEVAIGVKADFAPWGMRDTNGNVVGLEIDLANDLARKLSEQAGKEITARTVVVTTSNRMEFLEQGRIDVLLATMADTPERRKVVGILQPSYYSSGIAVLAKKDSGIDGWERLCCITQVMGAVTPSPDRLILQLP</sequence>
<evidence type="ECO:0000256" key="2">
    <source>
        <dbReference type="ARBA" id="ARBA00022448"/>
    </source>
</evidence>
<keyword evidence="3 4" id="KW-0732">Signal</keyword>
<evidence type="ECO:0000256" key="3">
    <source>
        <dbReference type="ARBA" id="ARBA00022729"/>
    </source>
</evidence>
<feature type="signal peptide" evidence="4">
    <location>
        <begin position="1"/>
        <end position="23"/>
    </location>
</feature>
<dbReference type="Proteomes" id="UP000509322">
    <property type="component" value="Chromosome 2"/>
</dbReference>
<gene>
    <name evidence="6" type="ORF">HYQ43_10785</name>
</gene>
<evidence type="ECO:0000256" key="1">
    <source>
        <dbReference type="ARBA" id="ARBA00010333"/>
    </source>
</evidence>
<dbReference type="InterPro" id="IPR051455">
    <property type="entry name" value="Bact_solute-bind_prot3"/>
</dbReference>
<feature type="chain" id="PRO_5028798481" evidence="4">
    <location>
        <begin position="24"/>
        <end position="166"/>
    </location>
</feature>
<name>A0A7H9BVG1_PARPN</name>
<dbReference type="GO" id="GO:0005576">
    <property type="term" value="C:extracellular region"/>
    <property type="evidence" value="ECO:0007669"/>
    <property type="project" value="TreeGrafter"/>
</dbReference>
<keyword evidence="2" id="KW-0813">Transport</keyword>
<reference evidence="6 7" key="1">
    <citation type="submission" date="2020-07" db="EMBL/GenBank/DDBJ databases">
        <title>The complete genome of Paracoccus pantotrophus ACCC 10489.</title>
        <authorList>
            <person name="Si Y."/>
        </authorList>
    </citation>
    <scope>NUCLEOTIDE SEQUENCE [LARGE SCALE GENOMIC DNA]</scope>
    <source>
        <strain evidence="7">ACCC 10489</strain>
    </source>
</reference>
<evidence type="ECO:0000256" key="4">
    <source>
        <dbReference type="SAM" id="SignalP"/>
    </source>
</evidence>
<evidence type="ECO:0000313" key="7">
    <source>
        <dbReference type="Proteomes" id="UP000509322"/>
    </source>
</evidence>
<dbReference type="Pfam" id="PF00497">
    <property type="entry name" value="SBP_bac_3"/>
    <property type="match status" value="1"/>
</dbReference>
<accession>A0A7H9BVG1</accession>
<organism evidence="6 7">
    <name type="scientific">Paracoccus pantotrophus</name>
    <name type="common">Thiosphaera pantotropha</name>
    <dbReference type="NCBI Taxonomy" id="82367"/>
    <lineage>
        <taxon>Bacteria</taxon>
        <taxon>Pseudomonadati</taxon>
        <taxon>Pseudomonadota</taxon>
        <taxon>Alphaproteobacteria</taxon>
        <taxon>Rhodobacterales</taxon>
        <taxon>Paracoccaceae</taxon>
        <taxon>Paracoccus</taxon>
    </lineage>
</organism>
<dbReference type="InterPro" id="IPR001638">
    <property type="entry name" value="Solute-binding_3/MltF_N"/>
</dbReference>